<dbReference type="Pfam" id="PF08823">
    <property type="entry name" value="PG_binding_2"/>
    <property type="match status" value="1"/>
</dbReference>
<keyword evidence="3" id="KW-1185">Reference proteome</keyword>
<dbReference type="InterPro" id="IPR010430">
    <property type="entry name" value="DUF1028"/>
</dbReference>
<dbReference type="InterPro" id="IPR029055">
    <property type="entry name" value="Ntn_hydrolases_N"/>
</dbReference>
<evidence type="ECO:0000313" key="2">
    <source>
        <dbReference type="EMBL" id="GAA2118396.1"/>
    </source>
</evidence>
<name>A0ABP5JPI2_9ACTN</name>
<evidence type="ECO:0000259" key="1">
    <source>
        <dbReference type="Pfam" id="PF08823"/>
    </source>
</evidence>
<sequence>MTFSIVARQGTALGVAVASKFLSVGALVPAAEVGVGALATQAWANVAYRPQGLAMLRSGVGPAGALAALLAADEGRAHRQLGVVGADGTAVTYTGEECLPWAGGLAGDGYAVQGNVLTGPEVVRDTAAVWLASAELPFAERLVAALAAGDAAGGDARGRQSAALYVVDPGRGVGGWGDTAYDLRVDDHADPVAELRRLLAVHEVLHGASDPAELLPLEGELAAEVRELLGALGYDSLDRWAGLENLEGRLAEGRIDPVVLAHLRTAAGA</sequence>
<dbReference type="RefSeq" id="WP_344557501.1">
    <property type="nucleotide sequence ID" value="NZ_BAAANS010000062.1"/>
</dbReference>
<comment type="caution">
    <text evidence="2">The sequence shown here is derived from an EMBL/GenBank/DDBJ whole genome shotgun (WGS) entry which is preliminary data.</text>
</comment>
<accession>A0ABP5JPI2</accession>
<dbReference type="EMBL" id="BAAANS010000062">
    <property type="protein sequence ID" value="GAA2118396.1"/>
    <property type="molecule type" value="Genomic_DNA"/>
</dbReference>
<reference evidence="3" key="1">
    <citation type="journal article" date="2019" name="Int. J. Syst. Evol. Microbiol.">
        <title>The Global Catalogue of Microorganisms (GCM) 10K type strain sequencing project: providing services to taxonomists for standard genome sequencing and annotation.</title>
        <authorList>
            <consortium name="The Broad Institute Genomics Platform"/>
            <consortium name="The Broad Institute Genome Sequencing Center for Infectious Disease"/>
            <person name="Wu L."/>
            <person name="Ma J."/>
        </authorList>
    </citation>
    <scope>NUCLEOTIDE SEQUENCE [LARGE SCALE GENOMIC DNA]</scope>
    <source>
        <strain evidence="3">JCM 14559</strain>
    </source>
</reference>
<dbReference type="Pfam" id="PF06267">
    <property type="entry name" value="DUF1028"/>
    <property type="match status" value="1"/>
</dbReference>
<dbReference type="Proteomes" id="UP001500897">
    <property type="component" value="Unassembled WGS sequence"/>
</dbReference>
<protein>
    <submittedName>
        <fullName evidence="2">DUF1028 domain-containing protein</fullName>
    </submittedName>
</protein>
<proteinExistence type="predicted"/>
<gene>
    <name evidence="2" type="ORF">GCM10009759_65650</name>
</gene>
<dbReference type="PANTHER" id="PTHR39328">
    <property type="entry name" value="BLL2871 PROTEIN"/>
    <property type="match status" value="1"/>
</dbReference>
<evidence type="ECO:0000313" key="3">
    <source>
        <dbReference type="Proteomes" id="UP001500897"/>
    </source>
</evidence>
<feature type="domain" description="Putative peptidoglycan binding" evidence="1">
    <location>
        <begin position="211"/>
        <end position="263"/>
    </location>
</feature>
<dbReference type="InterPro" id="IPR014927">
    <property type="entry name" value="PG-bd_2"/>
</dbReference>
<dbReference type="Gene3D" id="3.60.20.10">
    <property type="entry name" value="Glutamine Phosphoribosylpyrophosphate, subunit 1, domain 1"/>
    <property type="match status" value="1"/>
</dbReference>
<organism evidence="2 3">
    <name type="scientific">Kitasatospora saccharophila</name>
    <dbReference type="NCBI Taxonomy" id="407973"/>
    <lineage>
        <taxon>Bacteria</taxon>
        <taxon>Bacillati</taxon>
        <taxon>Actinomycetota</taxon>
        <taxon>Actinomycetes</taxon>
        <taxon>Kitasatosporales</taxon>
        <taxon>Streptomycetaceae</taxon>
        <taxon>Kitasatospora</taxon>
    </lineage>
</organism>
<dbReference type="SUPFAM" id="SSF56235">
    <property type="entry name" value="N-terminal nucleophile aminohydrolases (Ntn hydrolases)"/>
    <property type="match status" value="1"/>
</dbReference>
<dbReference type="PANTHER" id="PTHR39328:SF1">
    <property type="entry name" value="BLL2871 PROTEIN"/>
    <property type="match status" value="1"/>
</dbReference>